<dbReference type="InterPro" id="IPR051532">
    <property type="entry name" value="Ester_Hydrolysis_Enzymes"/>
</dbReference>
<feature type="domain" description="SGNH hydrolase-type esterase" evidence="1">
    <location>
        <begin position="37"/>
        <end position="187"/>
    </location>
</feature>
<evidence type="ECO:0000313" key="2">
    <source>
        <dbReference type="EMBL" id="SFK37508.1"/>
    </source>
</evidence>
<protein>
    <submittedName>
        <fullName evidence="2">Lysophospholipase L1</fullName>
    </submittedName>
</protein>
<gene>
    <name evidence="2" type="ORF">SAMN04488079_10977</name>
</gene>
<accession>A0A1I3Z0B9</accession>
<dbReference type="CDD" id="cd01822">
    <property type="entry name" value="Lysophospholipase_L1_like"/>
    <property type="match status" value="1"/>
</dbReference>
<dbReference type="Proteomes" id="UP000198924">
    <property type="component" value="Unassembled WGS sequence"/>
</dbReference>
<dbReference type="InterPro" id="IPR036514">
    <property type="entry name" value="SGNH_hydro_sf"/>
</dbReference>
<organism evidence="2 3">
    <name type="scientific">Methylophaga sulfidovorans</name>
    <dbReference type="NCBI Taxonomy" id="45496"/>
    <lineage>
        <taxon>Bacteria</taxon>
        <taxon>Pseudomonadati</taxon>
        <taxon>Pseudomonadota</taxon>
        <taxon>Gammaproteobacteria</taxon>
        <taxon>Thiotrichales</taxon>
        <taxon>Piscirickettsiaceae</taxon>
        <taxon>Methylophaga</taxon>
    </lineage>
</organism>
<name>A0A1I3Z0B9_9GAMM</name>
<keyword evidence="3" id="KW-1185">Reference proteome</keyword>
<dbReference type="OrthoDB" id="9786188at2"/>
<evidence type="ECO:0000259" key="1">
    <source>
        <dbReference type="Pfam" id="PF13472"/>
    </source>
</evidence>
<dbReference type="STRING" id="45496.SAMN04488079_10977"/>
<dbReference type="SUPFAM" id="SSF52266">
    <property type="entry name" value="SGNH hydrolase"/>
    <property type="match status" value="1"/>
</dbReference>
<sequence length="198" mass="21845">MNRKWKFLFFVITLLFLLSCSDEKEKIHLTDSAVILAFGDSLTYGTGVAPEQSYPAQLAKLTGKSVINAGVPGEVTEKGLERLLDVLNKHHPQLVILCHGGNDLLRKLNIEQLESNLSTMIDMIQQSGAKVLLVSVPKPGLLLNASPVYLRVAQDKDIAIENDIMAEVESKADWKSDPIHPNAIGYKKIAEKLASWID</sequence>
<proteinExistence type="predicted"/>
<dbReference type="Gene3D" id="3.40.50.1110">
    <property type="entry name" value="SGNH hydrolase"/>
    <property type="match status" value="1"/>
</dbReference>
<dbReference type="RefSeq" id="WP_091713893.1">
    <property type="nucleotide sequence ID" value="NZ_FOSH01000009.1"/>
</dbReference>
<dbReference type="GO" id="GO:0016788">
    <property type="term" value="F:hydrolase activity, acting on ester bonds"/>
    <property type="evidence" value="ECO:0007669"/>
    <property type="project" value="UniProtKB-ARBA"/>
</dbReference>
<dbReference type="Pfam" id="PF13472">
    <property type="entry name" value="Lipase_GDSL_2"/>
    <property type="match status" value="1"/>
</dbReference>
<evidence type="ECO:0000313" key="3">
    <source>
        <dbReference type="Proteomes" id="UP000198924"/>
    </source>
</evidence>
<dbReference type="PANTHER" id="PTHR30383">
    <property type="entry name" value="THIOESTERASE 1/PROTEASE 1/LYSOPHOSPHOLIPASE L1"/>
    <property type="match status" value="1"/>
</dbReference>
<dbReference type="AlphaFoldDB" id="A0A1I3Z0B9"/>
<dbReference type="InterPro" id="IPR013830">
    <property type="entry name" value="SGNH_hydro"/>
</dbReference>
<dbReference type="PROSITE" id="PS51257">
    <property type="entry name" value="PROKAR_LIPOPROTEIN"/>
    <property type="match status" value="1"/>
</dbReference>
<reference evidence="3" key="1">
    <citation type="submission" date="2016-10" db="EMBL/GenBank/DDBJ databases">
        <authorList>
            <person name="Varghese N."/>
            <person name="Submissions S."/>
        </authorList>
    </citation>
    <scope>NUCLEOTIDE SEQUENCE [LARGE SCALE GENOMIC DNA]</scope>
    <source>
        <strain evidence="3">DSM 11578</strain>
    </source>
</reference>
<dbReference type="EMBL" id="FOSH01000009">
    <property type="protein sequence ID" value="SFK37508.1"/>
    <property type="molecule type" value="Genomic_DNA"/>
</dbReference>